<comment type="caution">
    <text evidence="4">The sequence shown here is derived from an EMBL/GenBank/DDBJ whole genome shotgun (WGS) entry which is preliminary data.</text>
</comment>
<name>A0ABS3HIC9_9ENTE</name>
<dbReference type="Pfam" id="PF11797">
    <property type="entry name" value="WxLIP_HBD"/>
    <property type="match status" value="1"/>
</dbReference>
<dbReference type="Pfam" id="PF06030">
    <property type="entry name" value="WxLIP_PGBD"/>
    <property type="match status" value="1"/>
</dbReference>
<keyword evidence="1" id="KW-0472">Membrane</keyword>
<feature type="domain" description="WxL Interacting Protein host binding" evidence="3">
    <location>
        <begin position="169"/>
        <end position="309"/>
    </location>
</feature>
<gene>
    <name evidence="4" type="ORF">JZO85_10330</name>
</gene>
<feature type="domain" description="WxL Interacting Protein peptidoglycan binding" evidence="2">
    <location>
        <begin position="41"/>
        <end position="160"/>
    </location>
</feature>
<evidence type="ECO:0000256" key="1">
    <source>
        <dbReference type="SAM" id="Phobius"/>
    </source>
</evidence>
<dbReference type="Proteomes" id="UP000664495">
    <property type="component" value="Unassembled WGS sequence"/>
</dbReference>
<protein>
    <submittedName>
        <fullName evidence="4">DUF916 and DUF3324 domain-containing protein</fullName>
    </submittedName>
</protein>
<dbReference type="EMBL" id="JAFLVR010000021">
    <property type="protein sequence ID" value="MBO0452669.1"/>
    <property type="molecule type" value="Genomic_DNA"/>
</dbReference>
<keyword evidence="1" id="KW-0812">Transmembrane</keyword>
<evidence type="ECO:0000259" key="3">
    <source>
        <dbReference type="Pfam" id="PF11797"/>
    </source>
</evidence>
<evidence type="ECO:0000259" key="2">
    <source>
        <dbReference type="Pfam" id="PF06030"/>
    </source>
</evidence>
<evidence type="ECO:0000313" key="4">
    <source>
        <dbReference type="EMBL" id="MBO0452669.1"/>
    </source>
</evidence>
<keyword evidence="1" id="KW-1133">Transmembrane helix</keyword>
<accession>A0ABS3HIC9</accession>
<evidence type="ECO:0000313" key="5">
    <source>
        <dbReference type="Proteomes" id="UP000664495"/>
    </source>
</evidence>
<organism evidence="4 5">
    <name type="scientific">Candidatus Enterococcus murrayae</name>
    <dbReference type="NCBI Taxonomy" id="2815321"/>
    <lineage>
        <taxon>Bacteria</taxon>
        <taxon>Bacillati</taxon>
        <taxon>Bacillota</taxon>
        <taxon>Bacilli</taxon>
        <taxon>Lactobacillales</taxon>
        <taxon>Enterococcaceae</taxon>
        <taxon>Enterococcus</taxon>
    </lineage>
</organism>
<dbReference type="RefSeq" id="WP_207108441.1">
    <property type="nucleotide sequence ID" value="NZ_JAFLVR010000021.1"/>
</dbReference>
<dbReference type="InterPro" id="IPR021759">
    <property type="entry name" value="WxLIP_HBD"/>
</dbReference>
<reference evidence="4 5" key="1">
    <citation type="submission" date="2021-03" db="EMBL/GenBank/DDBJ databases">
        <title>Enterococcal diversity collection.</title>
        <authorList>
            <person name="Gilmore M.S."/>
            <person name="Schwartzman J."/>
            <person name="Van Tyne D."/>
            <person name="Martin M."/>
            <person name="Earl A.M."/>
            <person name="Manson A.L."/>
            <person name="Straub T."/>
            <person name="Salamzade R."/>
            <person name="Saavedra J."/>
            <person name="Lebreton F."/>
            <person name="Prichula J."/>
            <person name="Schaufler K."/>
            <person name="Gaca A."/>
            <person name="Sgardioli B."/>
            <person name="Wagenaar J."/>
            <person name="Strong T."/>
        </authorList>
    </citation>
    <scope>NUCLEOTIDE SEQUENCE [LARGE SCALE GENOMIC DNA]</scope>
    <source>
        <strain evidence="4 5">MJM16</strain>
    </source>
</reference>
<dbReference type="InterPro" id="IPR010317">
    <property type="entry name" value="WxLIP_PGBD"/>
</dbReference>
<proteinExistence type="predicted"/>
<sequence>MKQRTRFLIGLSLLFLFLFLPDRGYAKEQNRIDETEQRAGFTIRAEIPENQVDKAKSYFHLAIGKDHEQTIKVKIFNNTDKEQTYQILVNPAKTNKNGIIVYDDLDTPLDSSLKLPITDIVKPDNKTVTIPAWSEGEASLTIKLNDQVFSGVILGGVHISQKESEEKTQKGMSVSNRYGYVSGIALVQNAETSIFGNTELKLKKINPMVDYGSKVVEAQIQNPNAETFDKVKIEGNITKKSSQKILAEHTIDSARIAPNSFLPFQIDWGKDSVAPGTYIFEGEAKDKEKSWKFKKEFTITAKIAKEMNEQAVVKFILPDWWKQWTIICSISSVLVIGYLVYRRIHRSKKEGENE</sequence>
<keyword evidence="5" id="KW-1185">Reference proteome</keyword>
<feature type="transmembrane region" description="Helical" evidence="1">
    <location>
        <begin position="320"/>
        <end position="341"/>
    </location>
</feature>